<dbReference type="STRING" id="1121400.SAMN02746065_10359"/>
<evidence type="ECO:0000313" key="2">
    <source>
        <dbReference type="EMBL" id="SMC49976.1"/>
    </source>
</evidence>
<evidence type="ECO:0000313" key="3">
    <source>
        <dbReference type="Proteomes" id="UP000192418"/>
    </source>
</evidence>
<gene>
    <name evidence="2" type="ORF">SAMN02746065_10359</name>
</gene>
<protein>
    <submittedName>
        <fullName evidence="2">Type II secretory pathway, pseudopilin PulG</fullName>
    </submittedName>
</protein>
<keyword evidence="1" id="KW-0472">Membrane</keyword>
<dbReference type="AlphaFoldDB" id="A0A1W1ZNK4"/>
<dbReference type="OrthoDB" id="5608857at2"/>
<keyword evidence="1" id="KW-1133">Transmembrane helix</keyword>
<dbReference type="RefSeq" id="WP_084067039.1">
    <property type="nucleotide sequence ID" value="NZ_FWXY01000003.1"/>
</dbReference>
<name>A0A1W1ZNK4_9BACT</name>
<sequence>MNGKLLPEKWFGYVSHRGFTYPAALLLVVLTSITLMGVQKYWSTTMQREREKTLLFNGLQIQKAIASYYRHTPGEKKSFPRSLNVLMNDTRSGEIRRHLRRLYVDPMTQDGQWGQVLDGKGGIKGVFSKSNGKPLKQDLFPAVFSHFRDQKKYSAWKFVFEPKKGE</sequence>
<keyword evidence="3" id="KW-1185">Reference proteome</keyword>
<proteinExistence type="predicted"/>
<dbReference type="EMBL" id="FWXY01000003">
    <property type="protein sequence ID" value="SMC49976.1"/>
    <property type="molecule type" value="Genomic_DNA"/>
</dbReference>
<keyword evidence="1" id="KW-0812">Transmembrane</keyword>
<feature type="transmembrane region" description="Helical" evidence="1">
    <location>
        <begin position="20"/>
        <end position="38"/>
    </location>
</feature>
<evidence type="ECO:0000256" key="1">
    <source>
        <dbReference type="SAM" id="Phobius"/>
    </source>
</evidence>
<accession>A0A1W1ZNK4</accession>
<reference evidence="2 3" key="1">
    <citation type="submission" date="2017-04" db="EMBL/GenBank/DDBJ databases">
        <authorList>
            <person name="Afonso C.L."/>
            <person name="Miller P.J."/>
            <person name="Scott M.A."/>
            <person name="Spackman E."/>
            <person name="Goraichik I."/>
            <person name="Dimitrov K.M."/>
            <person name="Suarez D.L."/>
            <person name="Swayne D.E."/>
        </authorList>
    </citation>
    <scope>NUCLEOTIDE SEQUENCE [LARGE SCALE GENOMIC DNA]</scope>
    <source>
        <strain evidence="2 3">DSM 3385</strain>
    </source>
</reference>
<organism evidence="2 3">
    <name type="scientific">Desulfocicer vacuolatum DSM 3385</name>
    <dbReference type="NCBI Taxonomy" id="1121400"/>
    <lineage>
        <taxon>Bacteria</taxon>
        <taxon>Pseudomonadati</taxon>
        <taxon>Thermodesulfobacteriota</taxon>
        <taxon>Desulfobacteria</taxon>
        <taxon>Desulfobacterales</taxon>
        <taxon>Desulfobacteraceae</taxon>
        <taxon>Desulfocicer</taxon>
    </lineage>
</organism>
<dbReference type="Proteomes" id="UP000192418">
    <property type="component" value="Unassembled WGS sequence"/>
</dbReference>